<sequence>MKVEDLRNIAAIKIRGADMRKKGNHHVVILFTHKGVIHYVDLLSEEITWAYETGKVVYQSNQGIDVGEYVDMGSEHDYPYFYQAIPGKIVKEIQKSIKFLFKKNLKIKTNQDEFHLNPLTGENMVDGPDVLRFTRTDWDISMENPHWCLRYSNLDVSFQSSKCIVLYAHTAESFMKMCETFGFIKVCGESILARTINMSRRIHLVNREDKFVKNKGILCLDGYSGIYKKDVVFVKKVPMVKEFLPIKEVYKRFSDNPYVIRHITVKSDANYEYIVYEKMDGTLADLVGAHMMSV</sequence>
<gene>
    <name evidence="1" type="ORF">Tci_058651</name>
</gene>
<keyword evidence="1" id="KW-0030">Aminoacyl-tRNA synthetase</keyword>
<dbReference type="AlphaFoldDB" id="A0A6L2NKD0"/>
<name>A0A6L2NKD0_TANCI</name>
<keyword evidence="1" id="KW-0436">Ligase</keyword>
<accession>A0A6L2NKD0</accession>
<evidence type="ECO:0000313" key="1">
    <source>
        <dbReference type="EMBL" id="GEU86673.1"/>
    </source>
</evidence>
<proteinExistence type="predicted"/>
<reference evidence="1" key="1">
    <citation type="journal article" date="2019" name="Sci. Rep.">
        <title>Draft genome of Tanacetum cinerariifolium, the natural source of mosquito coil.</title>
        <authorList>
            <person name="Yamashiro T."/>
            <person name="Shiraishi A."/>
            <person name="Satake H."/>
            <person name="Nakayama K."/>
        </authorList>
    </citation>
    <scope>NUCLEOTIDE SEQUENCE</scope>
</reference>
<organism evidence="1">
    <name type="scientific">Tanacetum cinerariifolium</name>
    <name type="common">Dalmatian daisy</name>
    <name type="synonym">Chrysanthemum cinerariifolium</name>
    <dbReference type="NCBI Taxonomy" id="118510"/>
    <lineage>
        <taxon>Eukaryota</taxon>
        <taxon>Viridiplantae</taxon>
        <taxon>Streptophyta</taxon>
        <taxon>Embryophyta</taxon>
        <taxon>Tracheophyta</taxon>
        <taxon>Spermatophyta</taxon>
        <taxon>Magnoliopsida</taxon>
        <taxon>eudicotyledons</taxon>
        <taxon>Gunneridae</taxon>
        <taxon>Pentapetalae</taxon>
        <taxon>asterids</taxon>
        <taxon>campanulids</taxon>
        <taxon>Asterales</taxon>
        <taxon>Asteraceae</taxon>
        <taxon>Asteroideae</taxon>
        <taxon>Anthemideae</taxon>
        <taxon>Anthemidinae</taxon>
        <taxon>Tanacetum</taxon>
    </lineage>
</organism>
<dbReference type="EMBL" id="BKCJ010009378">
    <property type="protein sequence ID" value="GEU86673.1"/>
    <property type="molecule type" value="Genomic_DNA"/>
</dbReference>
<comment type="caution">
    <text evidence="1">The sequence shown here is derived from an EMBL/GenBank/DDBJ whole genome shotgun (WGS) entry which is preliminary data.</text>
</comment>
<dbReference type="SUPFAM" id="SSF56112">
    <property type="entry name" value="Protein kinase-like (PK-like)"/>
    <property type="match status" value="1"/>
</dbReference>
<dbReference type="InterPro" id="IPR011009">
    <property type="entry name" value="Kinase-like_dom_sf"/>
</dbReference>
<dbReference type="GO" id="GO:0004812">
    <property type="term" value="F:aminoacyl-tRNA ligase activity"/>
    <property type="evidence" value="ECO:0007669"/>
    <property type="project" value="UniProtKB-KW"/>
</dbReference>
<protein>
    <submittedName>
        <fullName evidence="1">Glutamine-tRNA ligase, putative / glutaminyl-tRNA synthetase, putative / GlnRS</fullName>
    </submittedName>
</protein>